<evidence type="ECO:0000313" key="2">
    <source>
        <dbReference type="EMBL" id="GAA0160302.1"/>
    </source>
</evidence>
<feature type="compositionally biased region" description="Basic and acidic residues" evidence="1">
    <location>
        <begin position="100"/>
        <end position="112"/>
    </location>
</feature>
<sequence>MKTEEKQKKFHDALLNMLYPPPPSSHKKEPTQNHIDLSNSAINANELEDEEKSSSSDDDEGDKECGMEKMTRSQRKRVRKKKLKEAKSQRRKIIGPLMRSGHDDNGVEHNEEVDIRSLQGVRRFASEKKSCTTGEVSEVVFDSKRSKQKQRRMGKKMACVQVEKKHHGQETDYDKEEEIIEEEKQGIE</sequence>
<gene>
    <name evidence="2" type="ORF">LIER_16885</name>
</gene>
<evidence type="ECO:0000313" key="3">
    <source>
        <dbReference type="Proteomes" id="UP001454036"/>
    </source>
</evidence>
<feature type="compositionally biased region" description="Basic and acidic residues" evidence="1">
    <location>
        <begin position="1"/>
        <end position="12"/>
    </location>
</feature>
<dbReference type="EMBL" id="BAABME010003840">
    <property type="protein sequence ID" value="GAA0160302.1"/>
    <property type="molecule type" value="Genomic_DNA"/>
</dbReference>
<dbReference type="Proteomes" id="UP001454036">
    <property type="component" value="Unassembled WGS sequence"/>
</dbReference>
<feature type="compositionally biased region" description="Polar residues" evidence="1">
    <location>
        <begin position="32"/>
        <end position="43"/>
    </location>
</feature>
<feature type="region of interest" description="Disordered" evidence="1">
    <location>
        <begin position="1"/>
        <end position="112"/>
    </location>
</feature>
<feature type="compositionally biased region" description="Acidic residues" evidence="1">
    <location>
        <begin position="171"/>
        <end position="181"/>
    </location>
</feature>
<comment type="caution">
    <text evidence="2">The sequence shown here is derived from an EMBL/GenBank/DDBJ whole genome shotgun (WGS) entry which is preliminary data.</text>
</comment>
<feature type="region of interest" description="Disordered" evidence="1">
    <location>
        <begin position="142"/>
        <end position="188"/>
    </location>
</feature>
<protein>
    <submittedName>
        <fullName evidence="2">Uncharacterized protein</fullName>
    </submittedName>
</protein>
<name>A0AAV3QDQ5_LITER</name>
<evidence type="ECO:0000256" key="1">
    <source>
        <dbReference type="SAM" id="MobiDB-lite"/>
    </source>
</evidence>
<feature type="compositionally biased region" description="Basic residues" evidence="1">
    <location>
        <begin position="146"/>
        <end position="155"/>
    </location>
</feature>
<accession>A0AAV3QDQ5</accession>
<feature type="compositionally biased region" description="Basic residues" evidence="1">
    <location>
        <begin position="72"/>
        <end position="93"/>
    </location>
</feature>
<dbReference type="AlphaFoldDB" id="A0AAV3QDQ5"/>
<proteinExistence type="predicted"/>
<feature type="compositionally biased region" description="Acidic residues" evidence="1">
    <location>
        <begin position="46"/>
        <end position="62"/>
    </location>
</feature>
<keyword evidence="3" id="KW-1185">Reference proteome</keyword>
<organism evidence="2 3">
    <name type="scientific">Lithospermum erythrorhizon</name>
    <name type="common">Purple gromwell</name>
    <name type="synonym">Lithospermum officinale var. erythrorhizon</name>
    <dbReference type="NCBI Taxonomy" id="34254"/>
    <lineage>
        <taxon>Eukaryota</taxon>
        <taxon>Viridiplantae</taxon>
        <taxon>Streptophyta</taxon>
        <taxon>Embryophyta</taxon>
        <taxon>Tracheophyta</taxon>
        <taxon>Spermatophyta</taxon>
        <taxon>Magnoliopsida</taxon>
        <taxon>eudicotyledons</taxon>
        <taxon>Gunneridae</taxon>
        <taxon>Pentapetalae</taxon>
        <taxon>asterids</taxon>
        <taxon>lamiids</taxon>
        <taxon>Boraginales</taxon>
        <taxon>Boraginaceae</taxon>
        <taxon>Boraginoideae</taxon>
        <taxon>Lithospermeae</taxon>
        <taxon>Lithospermum</taxon>
    </lineage>
</organism>
<reference evidence="2 3" key="1">
    <citation type="submission" date="2024-01" db="EMBL/GenBank/DDBJ databases">
        <title>The complete chloroplast genome sequence of Lithospermum erythrorhizon: insights into the phylogenetic relationship among Boraginaceae species and the maternal lineages of purple gromwells.</title>
        <authorList>
            <person name="Okada T."/>
            <person name="Watanabe K."/>
        </authorList>
    </citation>
    <scope>NUCLEOTIDE SEQUENCE [LARGE SCALE GENOMIC DNA]</scope>
</reference>